<dbReference type="HAMAP" id="MF_00185">
    <property type="entry name" value="IPP_trans"/>
    <property type="match status" value="1"/>
</dbReference>
<evidence type="ECO:0000256" key="9">
    <source>
        <dbReference type="ARBA" id="ARBA00049563"/>
    </source>
</evidence>
<dbReference type="EC" id="2.5.1.75" evidence="10"/>
<evidence type="ECO:0000256" key="8">
    <source>
        <dbReference type="ARBA" id="ARBA00022842"/>
    </source>
</evidence>
<evidence type="ECO:0000256" key="6">
    <source>
        <dbReference type="ARBA" id="ARBA00022741"/>
    </source>
</evidence>
<evidence type="ECO:0000256" key="11">
    <source>
        <dbReference type="RuleBase" id="RU003783"/>
    </source>
</evidence>
<keyword evidence="8 10" id="KW-0460">Magnesium</keyword>
<comment type="similarity">
    <text evidence="3 10 13">Belongs to the IPP transferase family.</text>
</comment>
<dbReference type="InterPro" id="IPR039657">
    <property type="entry name" value="Dimethylallyltransferase"/>
</dbReference>
<evidence type="ECO:0000256" key="10">
    <source>
        <dbReference type="HAMAP-Rule" id="MF_00185"/>
    </source>
</evidence>
<dbReference type="NCBIfam" id="TIGR00174">
    <property type="entry name" value="miaA"/>
    <property type="match status" value="1"/>
</dbReference>
<feature type="region of interest" description="Interaction with substrate tRNA" evidence="10">
    <location>
        <begin position="36"/>
        <end position="39"/>
    </location>
</feature>
<sequence>MKKETLIIIAGPTASGKTELALKAAAEVDGEIISGDSMQIYRGLNVGTAKPTEKELLQIPHHLIDVVPMCGSFSAADFQQGAADAIRDIRSRGKTPILCGGTGLYIQSLLYGYQFSSADSDPEVRKKLEDQAHKYGGAALYKELKETDPAGAETVHPHNVKRVIRMLEINAVTGAPVSSIEEIAKESPYRFLLCGLAHDREVLYDRINRRVELMAASGLIEEAEKLYAECGMNAQASQAIGYKELFPYIRGEQELDACLNQLKQNTRRFAKRQLTWFRNKLPVTWFDLSGDREEREKAVIGEISRFAGPPRQSF</sequence>
<comment type="subunit">
    <text evidence="10">Monomer.</text>
</comment>
<keyword evidence="15" id="KW-1185">Reference proteome</keyword>
<dbReference type="EMBL" id="JBHSGK010000003">
    <property type="protein sequence ID" value="MFC4735680.1"/>
    <property type="molecule type" value="Genomic_DNA"/>
</dbReference>
<comment type="caution">
    <text evidence="14">The sequence shown here is derived from an EMBL/GenBank/DDBJ whole genome shotgun (WGS) entry which is preliminary data.</text>
</comment>
<dbReference type="Gene3D" id="1.10.20.140">
    <property type="match status" value="1"/>
</dbReference>
<gene>
    <name evidence="10 14" type="primary">miaA</name>
    <name evidence="14" type="ORF">ACFO4L_03680</name>
</gene>
<keyword evidence="7 10" id="KW-0067">ATP-binding</keyword>
<evidence type="ECO:0000256" key="5">
    <source>
        <dbReference type="ARBA" id="ARBA00022694"/>
    </source>
</evidence>
<feature type="binding site" evidence="10">
    <location>
        <begin position="11"/>
        <end position="18"/>
    </location>
    <ligand>
        <name>ATP</name>
        <dbReference type="ChEBI" id="CHEBI:30616"/>
    </ligand>
</feature>
<dbReference type="PANTHER" id="PTHR11088:SF60">
    <property type="entry name" value="TRNA DIMETHYLALLYLTRANSFERASE"/>
    <property type="match status" value="1"/>
</dbReference>
<protein>
    <recommendedName>
        <fullName evidence="10">tRNA dimethylallyltransferase</fullName>
        <ecNumber evidence="10">2.5.1.75</ecNumber>
    </recommendedName>
    <alternativeName>
        <fullName evidence="10">Dimethylallyl diphosphate:tRNA dimethylallyltransferase</fullName>
        <shortName evidence="10">DMAPP:tRNA dimethylallyltransferase</shortName>
        <shortName evidence="10">DMATase</shortName>
    </alternativeName>
    <alternativeName>
        <fullName evidence="10">Isopentenyl-diphosphate:tRNA isopentenyltransferase</fullName>
        <shortName evidence="10">IPP transferase</shortName>
        <shortName evidence="10">IPPT</shortName>
        <shortName evidence="10">IPTase</shortName>
    </alternativeName>
</protein>
<evidence type="ECO:0000256" key="13">
    <source>
        <dbReference type="RuleBase" id="RU003785"/>
    </source>
</evidence>
<name>A0ABV9NTA0_9BACI</name>
<keyword evidence="5 10" id="KW-0819">tRNA processing</keyword>
<dbReference type="GO" id="GO:0052381">
    <property type="term" value="F:tRNA dimethylallyltransferase activity"/>
    <property type="evidence" value="ECO:0007669"/>
    <property type="project" value="UniProtKB-EC"/>
</dbReference>
<evidence type="ECO:0000313" key="14">
    <source>
        <dbReference type="EMBL" id="MFC4735680.1"/>
    </source>
</evidence>
<dbReference type="InterPro" id="IPR018022">
    <property type="entry name" value="IPT"/>
</dbReference>
<feature type="binding site" evidence="10">
    <location>
        <begin position="13"/>
        <end position="18"/>
    </location>
    <ligand>
        <name>substrate</name>
    </ligand>
</feature>
<keyword evidence="4 10" id="KW-0808">Transferase</keyword>
<dbReference type="PANTHER" id="PTHR11088">
    <property type="entry name" value="TRNA DIMETHYLALLYLTRANSFERASE"/>
    <property type="match status" value="1"/>
</dbReference>
<feature type="site" description="Interaction with substrate tRNA" evidence="10">
    <location>
        <position position="125"/>
    </location>
</feature>
<comment type="cofactor">
    <cofactor evidence="1 10">
        <name>Mg(2+)</name>
        <dbReference type="ChEBI" id="CHEBI:18420"/>
    </cofactor>
</comment>
<evidence type="ECO:0000256" key="2">
    <source>
        <dbReference type="ARBA" id="ARBA00003213"/>
    </source>
</evidence>
<dbReference type="Gene3D" id="3.40.50.300">
    <property type="entry name" value="P-loop containing nucleotide triphosphate hydrolases"/>
    <property type="match status" value="1"/>
</dbReference>
<dbReference type="SUPFAM" id="SSF52540">
    <property type="entry name" value="P-loop containing nucleoside triphosphate hydrolases"/>
    <property type="match status" value="2"/>
</dbReference>
<reference evidence="15" key="1">
    <citation type="journal article" date="2019" name="Int. J. Syst. Evol. Microbiol.">
        <title>The Global Catalogue of Microorganisms (GCM) 10K type strain sequencing project: providing services to taxonomists for standard genome sequencing and annotation.</title>
        <authorList>
            <consortium name="The Broad Institute Genomics Platform"/>
            <consortium name="The Broad Institute Genome Sequencing Center for Infectious Disease"/>
            <person name="Wu L."/>
            <person name="Ma J."/>
        </authorList>
    </citation>
    <scope>NUCLEOTIDE SEQUENCE [LARGE SCALE GENOMIC DNA]</scope>
    <source>
        <strain evidence="15">JCM 12165</strain>
    </source>
</reference>
<evidence type="ECO:0000256" key="3">
    <source>
        <dbReference type="ARBA" id="ARBA00005842"/>
    </source>
</evidence>
<dbReference type="Pfam" id="PF01715">
    <property type="entry name" value="IPPT"/>
    <property type="match status" value="1"/>
</dbReference>
<comment type="catalytic activity">
    <reaction evidence="9 10 11">
        <text>adenosine(37) in tRNA + dimethylallyl diphosphate = N(6)-dimethylallyladenosine(37) in tRNA + diphosphate</text>
        <dbReference type="Rhea" id="RHEA:26482"/>
        <dbReference type="Rhea" id="RHEA-COMP:10162"/>
        <dbReference type="Rhea" id="RHEA-COMP:10375"/>
        <dbReference type="ChEBI" id="CHEBI:33019"/>
        <dbReference type="ChEBI" id="CHEBI:57623"/>
        <dbReference type="ChEBI" id="CHEBI:74411"/>
        <dbReference type="ChEBI" id="CHEBI:74415"/>
        <dbReference type="EC" id="2.5.1.75"/>
    </reaction>
</comment>
<evidence type="ECO:0000256" key="7">
    <source>
        <dbReference type="ARBA" id="ARBA00022840"/>
    </source>
</evidence>
<comment type="caution">
    <text evidence="10">Lacks conserved residue(s) required for the propagation of feature annotation.</text>
</comment>
<comment type="function">
    <text evidence="2 10 12">Catalyzes the transfer of a dimethylallyl group onto the adenine at position 37 in tRNAs that read codons beginning with uridine, leading to the formation of N6-(dimethylallyl)adenosine (i(6)A).</text>
</comment>
<proteinExistence type="inferred from homology"/>
<dbReference type="InterPro" id="IPR027417">
    <property type="entry name" value="P-loop_NTPase"/>
</dbReference>
<accession>A0ABV9NTA0</accession>
<evidence type="ECO:0000313" key="15">
    <source>
        <dbReference type="Proteomes" id="UP001595896"/>
    </source>
</evidence>
<evidence type="ECO:0000256" key="4">
    <source>
        <dbReference type="ARBA" id="ARBA00022679"/>
    </source>
</evidence>
<evidence type="ECO:0000256" key="1">
    <source>
        <dbReference type="ARBA" id="ARBA00001946"/>
    </source>
</evidence>
<organism evidence="14 15">
    <name type="scientific">Bacillus daqingensis</name>
    <dbReference type="NCBI Taxonomy" id="872396"/>
    <lineage>
        <taxon>Bacteria</taxon>
        <taxon>Bacillati</taxon>
        <taxon>Bacillota</taxon>
        <taxon>Bacilli</taxon>
        <taxon>Bacillales</taxon>
        <taxon>Bacillaceae</taxon>
        <taxon>Bacillus</taxon>
    </lineage>
</organism>
<evidence type="ECO:0000256" key="12">
    <source>
        <dbReference type="RuleBase" id="RU003784"/>
    </source>
</evidence>
<feature type="site" description="Interaction with substrate tRNA" evidence="10">
    <location>
        <position position="102"/>
    </location>
</feature>
<keyword evidence="6 10" id="KW-0547">Nucleotide-binding</keyword>
<dbReference type="RefSeq" id="WP_377908303.1">
    <property type="nucleotide sequence ID" value="NZ_JBHSGK010000003.1"/>
</dbReference>
<dbReference type="Proteomes" id="UP001595896">
    <property type="component" value="Unassembled WGS sequence"/>
</dbReference>